<proteinExistence type="predicted"/>
<gene>
    <name evidence="5" type="ORF">AAG570_003452</name>
</gene>
<dbReference type="Pfam" id="PF00149">
    <property type="entry name" value="Metallophos"/>
    <property type="match status" value="1"/>
</dbReference>
<comment type="caution">
    <text evidence="5">The sequence shown here is derived from an EMBL/GenBank/DDBJ whole genome shotgun (WGS) entry which is preliminary data.</text>
</comment>
<dbReference type="PANTHER" id="PTHR14795:SF0">
    <property type="entry name" value="TRANSMEMBRANE PROTEIN 62"/>
    <property type="match status" value="1"/>
</dbReference>
<evidence type="ECO:0000259" key="3">
    <source>
        <dbReference type="Pfam" id="PF24384"/>
    </source>
</evidence>
<dbReference type="AlphaFoldDB" id="A0ABD0Y4C5"/>
<evidence type="ECO:0008006" key="7">
    <source>
        <dbReference type="Google" id="ProtNLM"/>
    </source>
</evidence>
<dbReference type="InterPro" id="IPR004843">
    <property type="entry name" value="Calcineurin-like_PHP"/>
</dbReference>
<dbReference type="InterPro" id="IPR056230">
    <property type="entry name" value="TMEM62_C"/>
</dbReference>
<organism evidence="5 6">
    <name type="scientific">Ranatra chinensis</name>
    <dbReference type="NCBI Taxonomy" id="642074"/>
    <lineage>
        <taxon>Eukaryota</taxon>
        <taxon>Metazoa</taxon>
        <taxon>Ecdysozoa</taxon>
        <taxon>Arthropoda</taxon>
        <taxon>Hexapoda</taxon>
        <taxon>Insecta</taxon>
        <taxon>Pterygota</taxon>
        <taxon>Neoptera</taxon>
        <taxon>Paraneoptera</taxon>
        <taxon>Hemiptera</taxon>
        <taxon>Heteroptera</taxon>
        <taxon>Panheteroptera</taxon>
        <taxon>Nepomorpha</taxon>
        <taxon>Nepidae</taxon>
        <taxon>Ranatrinae</taxon>
        <taxon>Ranatra</taxon>
    </lineage>
</organism>
<evidence type="ECO:0000259" key="4">
    <source>
        <dbReference type="Pfam" id="PF24394"/>
    </source>
</evidence>
<keyword evidence="6" id="KW-1185">Reference proteome</keyword>
<reference evidence="5 6" key="1">
    <citation type="submission" date="2024-07" db="EMBL/GenBank/DDBJ databases">
        <title>Chromosome-level genome assembly of the water stick insect Ranatra chinensis (Heteroptera: Nepidae).</title>
        <authorList>
            <person name="Liu X."/>
        </authorList>
    </citation>
    <scope>NUCLEOTIDE SEQUENCE [LARGE SCALE GENOMIC DNA]</scope>
    <source>
        <strain evidence="5">Cailab_2021Rc</strain>
        <tissue evidence="5">Muscle</tissue>
    </source>
</reference>
<feature type="transmembrane region" description="Helical" evidence="1">
    <location>
        <begin position="455"/>
        <end position="477"/>
    </location>
</feature>
<evidence type="ECO:0000259" key="2">
    <source>
        <dbReference type="Pfam" id="PF00149"/>
    </source>
</evidence>
<feature type="transmembrane region" description="Helical" evidence="1">
    <location>
        <begin position="354"/>
        <end position="376"/>
    </location>
</feature>
<dbReference type="Pfam" id="PF24384">
    <property type="entry name" value="Ig_TMM62"/>
    <property type="match status" value="1"/>
</dbReference>
<keyword evidence="1" id="KW-1133">Transmembrane helix</keyword>
<dbReference type="Gene3D" id="3.60.21.10">
    <property type="match status" value="1"/>
</dbReference>
<feature type="transmembrane region" description="Helical" evidence="1">
    <location>
        <begin position="420"/>
        <end position="443"/>
    </location>
</feature>
<keyword evidence="1" id="KW-0472">Membrane</keyword>
<protein>
    <recommendedName>
        <fullName evidence="7">Transmembrane protein 62</fullName>
    </recommendedName>
</protein>
<sequence length="483" mass="55303">LQISDIHISIFHDIKRISDLQEFCDITVSAIQPSVVLATGDLTDAKQKDNIGSQQYDEEWKKYRKVLDNCKGLKSSNIIWLDIRGNHGSVKSYMKHVKGPSGEVYSFIGLDACPDQGLRRPFNFIGLLSEMEIEHLHQLAALSASQANYTVWFGHYPTSCILSKGSKVRDVIGKGGNSLAYLCGHLHTLGGFVPNMYTLQKQGFLELELGDWKDNRMYRVAAIDHGLLSFTDVHHKDWPVVLITNPKHVLFNTPQREPLYRMFRVLVFNLVPLLSVRVKLDDGDWKECRKIGGPLYVVKWEPRQFSKGVHYVYVSVTDSNGHEKIVEQPFSLDGTRLSFKLLPRIFLMSNFSTLFQVMFGFSILGCVLPLCILRYFNAQIKFRKIAVVKIGQKYFDLWLRRLWVVANLDRFFYPLTLYPLYLTIGPWSVGELIHGHVGVLFAWGTFINGTYLPGAFTYAYGFFELFLFQAPLILILGHKLYSR</sequence>
<dbReference type="Pfam" id="PF24394">
    <property type="entry name" value="TMEM62_C"/>
    <property type="match status" value="1"/>
</dbReference>
<evidence type="ECO:0000256" key="1">
    <source>
        <dbReference type="SAM" id="Phobius"/>
    </source>
</evidence>
<accession>A0ABD0Y4C5</accession>
<feature type="domain" description="TMEM62 C-terminal" evidence="4">
    <location>
        <begin position="354"/>
        <end position="478"/>
    </location>
</feature>
<feature type="domain" description="Calcineurin-like phosphoesterase" evidence="2">
    <location>
        <begin position="1"/>
        <end position="188"/>
    </location>
</feature>
<feature type="domain" description="TMEM62 Ig-like" evidence="3">
    <location>
        <begin position="236"/>
        <end position="335"/>
    </location>
</feature>
<dbReference type="Proteomes" id="UP001558652">
    <property type="component" value="Unassembled WGS sequence"/>
</dbReference>
<dbReference type="SUPFAM" id="SSF56300">
    <property type="entry name" value="Metallo-dependent phosphatases"/>
    <property type="match status" value="1"/>
</dbReference>
<dbReference type="InterPro" id="IPR056229">
    <property type="entry name" value="Ig_TMM62"/>
</dbReference>
<dbReference type="InterPro" id="IPR029052">
    <property type="entry name" value="Metallo-depent_PP-like"/>
</dbReference>
<name>A0ABD0Y4C5_9HEMI</name>
<keyword evidence="1" id="KW-0812">Transmembrane</keyword>
<feature type="non-terminal residue" evidence="5">
    <location>
        <position position="1"/>
    </location>
</feature>
<dbReference type="PANTHER" id="PTHR14795">
    <property type="entry name" value="HELICASE RELATED"/>
    <property type="match status" value="1"/>
</dbReference>
<evidence type="ECO:0000313" key="5">
    <source>
        <dbReference type="EMBL" id="KAL1122046.1"/>
    </source>
</evidence>
<evidence type="ECO:0000313" key="6">
    <source>
        <dbReference type="Proteomes" id="UP001558652"/>
    </source>
</evidence>
<dbReference type="EMBL" id="JBFDAA010000014">
    <property type="protein sequence ID" value="KAL1122046.1"/>
    <property type="molecule type" value="Genomic_DNA"/>
</dbReference>